<keyword evidence="2" id="KW-1185">Reference proteome</keyword>
<dbReference type="Proteomes" id="UP001517388">
    <property type="component" value="Unassembled WGS sequence"/>
</dbReference>
<comment type="caution">
    <text evidence="1">The sequence shown here is derived from an EMBL/GenBank/DDBJ whole genome shotgun (WGS) entry which is preliminary data.</text>
</comment>
<gene>
    <name evidence="1" type="ORF">FJR39_22630</name>
</gene>
<dbReference type="EMBL" id="VILF01000006">
    <property type="protein sequence ID" value="MTJ45758.1"/>
    <property type="molecule type" value="Genomic_DNA"/>
</dbReference>
<organism evidence="1 2">
    <name type="scientific">Dolichospermum flos-aquae UHCC 0037</name>
    <dbReference type="NCBI Taxonomy" id="2590026"/>
    <lineage>
        <taxon>Bacteria</taxon>
        <taxon>Bacillati</taxon>
        <taxon>Cyanobacteriota</taxon>
        <taxon>Cyanophyceae</taxon>
        <taxon>Nostocales</taxon>
        <taxon>Aphanizomenonaceae</taxon>
        <taxon>Dolichospermum</taxon>
    </lineage>
</organism>
<accession>A0ACC7SB55</accession>
<protein>
    <submittedName>
        <fullName evidence="1">Uncharacterized protein</fullName>
    </submittedName>
</protein>
<reference evidence="2" key="1">
    <citation type="journal article" date="2020" name="Toxins">
        <title>Phylogenomic Analysis of Secondary Metabolism in the Toxic Cyanobacterial Genera Anabaena, Dolichospermum and Aphanizomenon.</title>
        <authorList>
            <person name="Oesterholm J."/>
            <person name="Popin R.V."/>
            <person name="Fewer D.P."/>
            <person name="Sivonen K."/>
        </authorList>
    </citation>
    <scope>NUCLEOTIDE SEQUENCE [LARGE SCALE GENOMIC DNA]</scope>
    <source>
        <strain evidence="2">UHCC 0037</strain>
    </source>
</reference>
<proteinExistence type="predicted"/>
<evidence type="ECO:0000313" key="2">
    <source>
        <dbReference type="Proteomes" id="UP001517388"/>
    </source>
</evidence>
<evidence type="ECO:0000313" key="1">
    <source>
        <dbReference type="EMBL" id="MTJ45758.1"/>
    </source>
</evidence>
<sequence length="72" mass="8291">MSNLLFTTLPIEQQETIIGGVADVNLGDLNKINAQGKNNIIAIQNNITVINMIFNFFIYPPFQNRKYRRCKF</sequence>
<name>A0ACC7SB55_DOLFA</name>